<feature type="coiled-coil region" evidence="11">
    <location>
        <begin position="243"/>
        <end position="288"/>
    </location>
</feature>
<name>A0A166DRR4_9EURY</name>
<dbReference type="NCBIfam" id="NF004428">
    <property type="entry name" value="PRK05771.2-1"/>
    <property type="match status" value="1"/>
</dbReference>
<dbReference type="GO" id="GO:0033179">
    <property type="term" value="C:proton-transporting V-type ATPase, V0 domain"/>
    <property type="evidence" value="ECO:0007669"/>
    <property type="project" value="InterPro"/>
</dbReference>
<evidence type="ECO:0000256" key="1">
    <source>
        <dbReference type="ARBA" id="ARBA00004141"/>
    </source>
</evidence>
<dbReference type="GO" id="GO:0016471">
    <property type="term" value="C:vacuolar proton-transporting V-type ATPase complex"/>
    <property type="evidence" value="ECO:0007669"/>
    <property type="project" value="TreeGrafter"/>
</dbReference>
<keyword evidence="11" id="KW-0175">Coiled coil</keyword>
<evidence type="ECO:0000256" key="4">
    <source>
        <dbReference type="ARBA" id="ARBA00022692"/>
    </source>
</evidence>
<keyword evidence="6 10" id="KW-0406">Ion transport</keyword>
<dbReference type="EMBL" id="LWMW01000105">
    <property type="protein sequence ID" value="KZX15884.1"/>
    <property type="molecule type" value="Genomic_DNA"/>
</dbReference>
<dbReference type="Gene3D" id="3.30.70.2170">
    <property type="match status" value="1"/>
</dbReference>
<feature type="transmembrane region" description="Helical" evidence="10">
    <location>
        <begin position="417"/>
        <end position="445"/>
    </location>
</feature>
<evidence type="ECO:0000256" key="10">
    <source>
        <dbReference type="RuleBase" id="RU361189"/>
    </source>
</evidence>
<evidence type="ECO:0000313" key="13">
    <source>
        <dbReference type="Proteomes" id="UP000077275"/>
    </source>
</evidence>
<keyword evidence="13" id="KW-1185">Reference proteome</keyword>
<evidence type="ECO:0000256" key="5">
    <source>
        <dbReference type="ARBA" id="ARBA00022989"/>
    </source>
</evidence>
<evidence type="ECO:0000256" key="11">
    <source>
        <dbReference type="SAM" id="Coils"/>
    </source>
</evidence>
<dbReference type="Proteomes" id="UP000077275">
    <property type="component" value="Unassembled WGS sequence"/>
</dbReference>
<dbReference type="Gene3D" id="1.20.1460.20">
    <property type="match status" value="1"/>
</dbReference>
<keyword evidence="5 10" id="KW-1133">Transmembrane helix</keyword>
<evidence type="ECO:0000256" key="7">
    <source>
        <dbReference type="ARBA" id="ARBA00023136"/>
    </source>
</evidence>
<evidence type="ECO:0000313" key="12">
    <source>
        <dbReference type="EMBL" id="KZX15884.1"/>
    </source>
</evidence>
<comment type="subcellular location">
    <subcellularLocation>
        <location evidence="1">Membrane</location>
        <topology evidence="1">Multi-pass membrane protein</topology>
    </subcellularLocation>
</comment>
<evidence type="ECO:0000256" key="8">
    <source>
        <dbReference type="ARBA" id="ARBA00059506"/>
    </source>
</evidence>
<organism evidence="12 13">
    <name type="scientific">Methanobrevibacter cuticularis</name>
    <dbReference type="NCBI Taxonomy" id="47311"/>
    <lineage>
        <taxon>Archaea</taxon>
        <taxon>Methanobacteriati</taxon>
        <taxon>Methanobacteriota</taxon>
        <taxon>Methanomada group</taxon>
        <taxon>Methanobacteria</taxon>
        <taxon>Methanobacteriales</taxon>
        <taxon>Methanobacteriaceae</taxon>
        <taxon>Methanobrevibacter</taxon>
    </lineage>
</organism>
<dbReference type="PANTHER" id="PTHR11629:SF63">
    <property type="entry name" value="V-TYPE PROTON ATPASE SUBUNIT A"/>
    <property type="match status" value="1"/>
</dbReference>
<protein>
    <recommendedName>
        <fullName evidence="9 10">A-type ATP synthase subunit I</fullName>
    </recommendedName>
</protein>
<dbReference type="GO" id="GO:0046961">
    <property type="term" value="F:proton-transporting ATPase activity, rotational mechanism"/>
    <property type="evidence" value="ECO:0007669"/>
    <property type="project" value="InterPro"/>
</dbReference>
<feature type="transmembrane region" description="Helical" evidence="10">
    <location>
        <begin position="527"/>
        <end position="553"/>
    </location>
</feature>
<keyword evidence="3 10" id="KW-0813">Transport</keyword>
<sequence length="660" mass="73679">MRKLRIISLDQYSNSIVQSLHEEGIVQINDISERIQQNPEWANLLKPSKTPPLTGKLSSLLMKTTGLSELLGDTLSGETSIKDMIKSFISPDIPEKIEVEDIDGESLIVKAEDLLHKVESQTKVIEDQLNALSSRKSELRSNESLARELSNFDIDLALLNDSNYTSTIVGRMDVESSEKFKKESVNITDKLLILETTDDDKINVIIIVVMLKEFKEDIYSLLRKFEFEKFETEGIEGKPTEIINSAEAELKSIEGKEAQLSNDLKEVAEKWDNDIIVLKEQLEIEKERNEIFSTFGETEKTIMLEAWVPLKKVNEAQDIIESSSDGHSVVEVEDVGEDDLEVPVLQDNPKLVKPYEFLVNMYAPLRYNEVDPTILVFLIFPFFFGFCLTESVYGLVFAIIGVVLYRGIGKINATFKSMGAILIGSGLWAIILGLLTGGFIGDFFPRFLGFSLPTGLIDPFKSPEIILIIALIVGLVHLNMGFILGVINNFRYDKKKDALGDQLVWFVLEAGIAFLALGFLVPSVGIIGMGIGVALLISTFVILIYCGGVYGIMDIFGFLGNWLSYARLLALCLSTGGIAMTVNILTELLYTMVPIPILAIIIAILMFLFGHVANFVLQVVGAFINSLRLNYVEFFSQFYAGGKNQFEAFNARRVFTRVKK</sequence>
<comment type="caution">
    <text evidence="12">The sequence shown here is derived from an EMBL/GenBank/DDBJ whole genome shotgun (WGS) entry which is preliminary data.</text>
</comment>
<dbReference type="Pfam" id="PF01496">
    <property type="entry name" value="V_ATPase_I"/>
    <property type="match status" value="1"/>
</dbReference>
<dbReference type="STRING" id="47311.MBCUT_12090"/>
<keyword evidence="7 10" id="KW-0472">Membrane</keyword>
<feature type="transmembrane region" description="Helical" evidence="10">
    <location>
        <begin position="374"/>
        <end position="405"/>
    </location>
</feature>
<feature type="transmembrane region" description="Helical" evidence="10">
    <location>
        <begin position="502"/>
        <end position="521"/>
    </location>
</feature>
<comment type="similarity">
    <text evidence="2 10">Belongs to the V-ATPase 116 kDa subunit family.</text>
</comment>
<comment type="function">
    <text evidence="8">Component of the A-type ATP synthase that produces ATP from ADP in the presence of a proton gradient across the membrane.</text>
</comment>
<dbReference type="InterPro" id="IPR002490">
    <property type="entry name" value="V-ATPase_116kDa_su"/>
</dbReference>
<feature type="transmembrane region" description="Helical" evidence="10">
    <location>
        <begin position="565"/>
        <end position="585"/>
    </location>
</feature>
<dbReference type="AlphaFoldDB" id="A0A166DRR4"/>
<keyword evidence="4 10" id="KW-0812">Transmembrane</keyword>
<proteinExistence type="inferred from homology"/>
<dbReference type="PANTHER" id="PTHR11629">
    <property type="entry name" value="VACUOLAR PROTON ATPASES"/>
    <property type="match status" value="1"/>
</dbReference>
<feature type="transmembrane region" description="Helical" evidence="10">
    <location>
        <begin position="597"/>
        <end position="624"/>
    </location>
</feature>
<evidence type="ECO:0000256" key="6">
    <source>
        <dbReference type="ARBA" id="ARBA00023065"/>
    </source>
</evidence>
<dbReference type="PATRIC" id="fig|47311.3.peg.1327"/>
<dbReference type="GO" id="GO:0051117">
    <property type="term" value="F:ATPase binding"/>
    <property type="evidence" value="ECO:0007669"/>
    <property type="project" value="TreeGrafter"/>
</dbReference>
<reference evidence="12 13" key="1">
    <citation type="submission" date="2016-04" db="EMBL/GenBank/DDBJ databases">
        <title>Genome sequence of Methanobrevibacter cuticularis DSM 11139.</title>
        <authorList>
            <person name="Poehlein A."/>
            <person name="Seedorf H."/>
            <person name="Daniel R."/>
        </authorList>
    </citation>
    <scope>NUCLEOTIDE SEQUENCE [LARGE SCALE GENOMIC DNA]</scope>
    <source>
        <strain evidence="12 13">DSM 11139</strain>
    </source>
</reference>
<evidence type="ECO:0000256" key="9">
    <source>
        <dbReference type="ARBA" id="ARBA00068671"/>
    </source>
</evidence>
<accession>A0A166DRR4</accession>
<evidence type="ECO:0000256" key="3">
    <source>
        <dbReference type="ARBA" id="ARBA00022448"/>
    </source>
</evidence>
<evidence type="ECO:0000256" key="2">
    <source>
        <dbReference type="ARBA" id="ARBA00009904"/>
    </source>
</evidence>
<dbReference type="Gene3D" id="3.30.70.2750">
    <property type="match status" value="1"/>
</dbReference>
<feature type="transmembrane region" description="Helical" evidence="10">
    <location>
        <begin position="465"/>
        <end position="490"/>
    </location>
</feature>
<gene>
    <name evidence="12" type="ORF">MBCUT_12090</name>
</gene>
<dbReference type="GO" id="GO:0007035">
    <property type="term" value="P:vacuolar acidification"/>
    <property type="evidence" value="ECO:0007669"/>
    <property type="project" value="TreeGrafter"/>
</dbReference>